<dbReference type="GeneID" id="302998053"/>
<dbReference type="EMBL" id="CP002631">
    <property type="protein sequence ID" value="AEB13808.1"/>
    <property type="molecule type" value="Genomic_DNA"/>
</dbReference>
<dbReference type="RefSeq" id="WP_013701101.1">
    <property type="nucleotide sequence ID" value="NC_015385.1"/>
</dbReference>
<evidence type="ECO:0000256" key="3">
    <source>
        <dbReference type="ARBA" id="ARBA00022692"/>
    </source>
</evidence>
<proteinExistence type="predicted"/>
<evidence type="ECO:0000256" key="2">
    <source>
        <dbReference type="ARBA" id="ARBA00022475"/>
    </source>
</evidence>
<dbReference type="NCBIfam" id="TIGR01195">
    <property type="entry name" value="oadG_fam"/>
    <property type="match status" value="1"/>
</dbReference>
<protein>
    <submittedName>
        <fullName evidence="7">Sodium pump decarboxylase gamma subunit</fullName>
    </submittedName>
</protein>
<dbReference type="Proteomes" id="UP000006852">
    <property type="component" value="Chromosome"/>
</dbReference>
<dbReference type="GO" id="GO:0005886">
    <property type="term" value="C:plasma membrane"/>
    <property type="evidence" value="ECO:0007669"/>
    <property type="project" value="UniProtKB-SubCell"/>
</dbReference>
<dbReference type="STRING" id="869209.Tresu_0884"/>
<dbReference type="AlphaFoldDB" id="F2NY57"/>
<dbReference type="Pfam" id="PF04277">
    <property type="entry name" value="OAD_gamma"/>
    <property type="match status" value="1"/>
</dbReference>
<dbReference type="HOGENOM" id="CLU_168750_0_0_12"/>
<dbReference type="GO" id="GO:0036376">
    <property type="term" value="P:sodium ion export across plasma membrane"/>
    <property type="evidence" value="ECO:0007669"/>
    <property type="project" value="InterPro"/>
</dbReference>
<evidence type="ECO:0000256" key="6">
    <source>
        <dbReference type="SAM" id="Phobius"/>
    </source>
</evidence>
<keyword evidence="5 6" id="KW-0472">Membrane</keyword>
<dbReference type="GO" id="GO:0015081">
    <property type="term" value="F:sodium ion transmembrane transporter activity"/>
    <property type="evidence" value="ECO:0007669"/>
    <property type="project" value="InterPro"/>
</dbReference>
<evidence type="ECO:0000313" key="8">
    <source>
        <dbReference type="Proteomes" id="UP000006852"/>
    </source>
</evidence>
<dbReference type="eggNOG" id="ENOG50326P4">
    <property type="taxonomic scope" value="Bacteria"/>
</dbReference>
<keyword evidence="8" id="KW-1185">Reference proteome</keyword>
<evidence type="ECO:0000313" key="7">
    <source>
        <dbReference type="EMBL" id="AEB13808.1"/>
    </source>
</evidence>
<name>F2NY57_TRES6</name>
<reference evidence="7 8" key="1">
    <citation type="journal article" date="2011" name="Stand. Genomic Sci.">
        <title>Complete genome sequence of Treponema succinifaciens type strain (6091).</title>
        <authorList>
            <person name="Han C."/>
            <person name="Gronow S."/>
            <person name="Teshima H."/>
            <person name="Lapidus A."/>
            <person name="Nolan M."/>
            <person name="Lucas S."/>
            <person name="Hammon N."/>
            <person name="Deshpande S."/>
            <person name="Cheng J.F."/>
            <person name="Zeytun A."/>
            <person name="Tapia R."/>
            <person name="Goodwin L."/>
            <person name="Pitluck S."/>
            <person name="Liolios K."/>
            <person name="Pagani I."/>
            <person name="Ivanova N."/>
            <person name="Mavromatis K."/>
            <person name="Mikhailova N."/>
            <person name="Huntemann M."/>
            <person name="Pati A."/>
            <person name="Chen A."/>
            <person name="Palaniappan K."/>
            <person name="Land M."/>
            <person name="Hauser L."/>
            <person name="Brambilla E.M."/>
            <person name="Rohde M."/>
            <person name="Goker M."/>
            <person name="Woyke T."/>
            <person name="Bristow J."/>
            <person name="Eisen J.A."/>
            <person name="Markowitz V."/>
            <person name="Hugenholtz P."/>
            <person name="Kyrpides N.C."/>
            <person name="Klenk H.P."/>
            <person name="Detter J.C."/>
        </authorList>
    </citation>
    <scope>NUCLEOTIDE SEQUENCE [LARGE SCALE GENOMIC DNA]</scope>
    <source>
        <strain evidence="8">ATCC 33096 / DSM 2489 / 6091</strain>
    </source>
</reference>
<evidence type="ECO:0000256" key="1">
    <source>
        <dbReference type="ARBA" id="ARBA00004236"/>
    </source>
</evidence>
<keyword evidence="3 6" id="KW-0812">Transmembrane</keyword>
<feature type="transmembrane region" description="Helical" evidence="6">
    <location>
        <begin position="12"/>
        <end position="35"/>
    </location>
</feature>
<gene>
    <name evidence="7" type="ordered locus">Tresu_0884</name>
</gene>
<evidence type="ECO:0000256" key="4">
    <source>
        <dbReference type="ARBA" id="ARBA00022989"/>
    </source>
</evidence>
<dbReference type="KEGG" id="tsu:Tresu_0884"/>
<keyword evidence="2" id="KW-1003">Cell membrane</keyword>
<organism evidence="7 8">
    <name type="scientific">Treponema succinifaciens (strain ATCC 33096 / DSM 2489 / 6091)</name>
    <dbReference type="NCBI Taxonomy" id="869209"/>
    <lineage>
        <taxon>Bacteria</taxon>
        <taxon>Pseudomonadati</taxon>
        <taxon>Spirochaetota</taxon>
        <taxon>Spirochaetia</taxon>
        <taxon>Spirochaetales</taxon>
        <taxon>Treponemataceae</taxon>
        <taxon>Treponema</taxon>
    </lineage>
</organism>
<keyword evidence="4 6" id="KW-1133">Transmembrane helix</keyword>
<evidence type="ECO:0000256" key="5">
    <source>
        <dbReference type="ARBA" id="ARBA00023136"/>
    </source>
</evidence>
<accession>F2NY57</accession>
<dbReference type="InterPro" id="IPR005899">
    <property type="entry name" value="Na_pump_deCOase"/>
</dbReference>
<reference evidence="8" key="2">
    <citation type="submission" date="2011-04" db="EMBL/GenBank/DDBJ databases">
        <title>The complete genome of chromosome of Treponema succinifaciens DSM 2489.</title>
        <authorList>
            <person name="Lucas S."/>
            <person name="Copeland A."/>
            <person name="Lapidus A."/>
            <person name="Bruce D."/>
            <person name="Goodwin L."/>
            <person name="Pitluck S."/>
            <person name="Peters L."/>
            <person name="Kyrpides N."/>
            <person name="Mavromatis K."/>
            <person name="Ivanova N."/>
            <person name="Ovchinnikova G."/>
            <person name="Teshima H."/>
            <person name="Detter J.C."/>
            <person name="Tapia R."/>
            <person name="Han C."/>
            <person name="Land M."/>
            <person name="Hauser L."/>
            <person name="Markowitz V."/>
            <person name="Cheng J.-F."/>
            <person name="Hugenholtz P."/>
            <person name="Woyke T."/>
            <person name="Wu D."/>
            <person name="Gronow S."/>
            <person name="Wellnitz S."/>
            <person name="Brambilla E."/>
            <person name="Klenk H.-P."/>
            <person name="Eisen J.A."/>
        </authorList>
    </citation>
    <scope>NUCLEOTIDE SEQUENCE [LARGE SCALE GENOMIC DNA]</scope>
    <source>
        <strain evidence="8">ATCC 33096 / DSM 2489 / 6091</strain>
    </source>
</reference>
<sequence>MTVLEMFSQSGILTLLGMGVVFFFLIIMILAMIALHAVVHALKWDAEPAGEQPVAAPSVSVPAEDSGAVVAAIAAVLKDKKAL</sequence>
<comment type="subcellular location">
    <subcellularLocation>
        <location evidence="1">Cell membrane</location>
    </subcellularLocation>
</comment>